<evidence type="ECO:0000256" key="1">
    <source>
        <dbReference type="ARBA" id="ARBA00022741"/>
    </source>
</evidence>
<keyword evidence="1" id="KW-0547">Nucleotide-binding</keyword>
<name>A0A9W6RTV1_9ACTN</name>
<dbReference type="InterPro" id="IPR041664">
    <property type="entry name" value="AAA_16"/>
</dbReference>
<dbReference type="RefSeq" id="WP_285632408.1">
    <property type="nucleotide sequence ID" value="NZ_BSTJ01000013.1"/>
</dbReference>
<dbReference type="PANTHER" id="PTHR16305:SF35">
    <property type="entry name" value="TRANSCRIPTIONAL ACTIVATOR DOMAIN"/>
    <property type="match status" value="1"/>
</dbReference>
<gene>
    <name evidence="5" type="ORF">Airi01_082940</name>
</gene>
<dbReference type="InterPro" id="IPR000792">
    <property type="entry name" value="Tscrpt_reg_LuxR_C"/>
</dbReference>
<feature type="compositionally biased region" description="Basic and acidic residues" evidence="3">
    <location>
        <begin position="933"/>
        <end position="943"/>
    </location>
</feature>
<feature type="compositionally biased region" description="Basic and acidic residues" evidence="3">
    <location>
        <begin position="951"/>
        <end position="960"/>
    </location>
</feature>
<accession>A0A9W6RTV1</accession>
<dbReference type="PROSITE" id="PS50043">
    <property type="entry name" value="HTH_LUXR_2"/>
    <property type="match status" value="1"/>
</dbReference>
<feature type="domain" description="HTH luxR-type" evidence="4">
    <location>
        <begin position="849"/>
        <end position="914"/>
    </location>
</feature>
<dbReference type="GO" id="GO:0003677">
    <property type="term" value="F:DNA binding"/>
    <property type="evidence" value="ECO:0007669"/>
    <property type="project" value="InterPro"/>
</dbReference>
<proteinExistence type="predicted"/>
<dbReference type="PANTHER" id="PTHR16305">
    <property type="entry name" value="TESTICULAR SOLUBLE ADENYLYL CYCLASE"/>
    <property type="match status" value="1"/>
</dbReference>
<dbReference type="Gene3D" id="3.40.50.300">
    <property type="entry name" value="P-loop containing nucleotide triphosphate hydrolases"/>
    <property type="match status" value="1"/>
</dbReference>
<dbReference type="AlphaFoldDB" id="A0A9W6RTV1"/>
<evidence type="ECO:0000313" key="5">
    <source>
        <dbReference type="EMBL" id="GLY80027.1"/>
    </source>
</evidence>
<dbReference type="GO" id="GO:0005524">
    <property type="term" value="F:ATP binding"/>
    <property type="evidence" value="ECO:0007669"/>
    <property type="project" value="UniProtKB-KW"/>
</dbReference>
<evidence type="ECO:0000256" key="2">
    <source>
        <dbReference type="ARBA" id="ARBA00022840"/>
    </source>
</evidence>
<dbReference type="GO" id="GO:0005737">
    <property type="term" value="C:cytoplasm"/>
    <property type="evidence" value="ECO:0007669"/>
    <property type="project" value="TreeGrafter"/>
</dbReference>
<dbReference type="SUPFAM" id="SSF46894">
    <property type="entry name" value="C-terminal effector domain of the bipartite response regulators"/>
    <property type="match status" value="1"/>
</dbReference>
<evidence type="ECO:0000256" key="3">
    <source>
        <dbReference type="SAM" id="MobiDB-lite"/>
    </source>
</evidence>
<dbReference type="Pfam" id="PF00196">
    <property type="entry name" value="GerE"/>
    <property type="match status" value="1"/>
</dbReference>
<keyword evidence="2" id="KW-0067">ATP-binding</keyword>
<dbReference type="EMBL" id="BSTJ01000013">
    <property type="protein sequence ID" value="GLY80027.1"/>
    <property type="molecule type" value="Genomic_DNA"/>
</dbReference>
<evidence type="ECO:0000313" key="6">
    <source>
        <dbReference type="Proteomes" id="UP001165135"/>
    </source>
</evidence>
<organism evidence="5 6">
    <name type="scientific">Actinoallomurus iriomotensis</name>
    <dbReference type="NCBI Taxonomy" id="478107"/>
    <lineage>
        <taxon>Bacteria</taxon>
        <taxon>Bacillati</taxon>
        <taxon>Actinomycetota</taxon>
        <taxon>Actinomycetes</taxon>
        <taxon>Streptosporangiales</taxon>
        <taxon>Thermomonosporaceae</taxon>
        <taxon>Actinoallomurus</taxon>
    </lineage>
</organism>
<evidence type="ECO:0000259" key="4">
    <source>
        <dbReference type="PROSITE" id="PS50043"/>
    </source>
</evidence>
<protein>
    <submittedName>
        <fullName evidence="5">Transcriptional regulator</fullName>
    </submittedName>
</protein>
<dbReference type="Pfam" id="PF13191">
    <property type="entry name" value="AAA_16"/>
    <property type="match status" value="1"/>
</dbReference>
<dbReference type="Proteomes" id="UP001165135">
    <property type="component" value="Unassembled WGS sequence"/>
</dbReference>
<dbReference type="InterPro" id="IPR027417">
    <property type="entry name" value="P-loop_NTPase"/>
</dbReference>
<dbReference type="GO" id="GO:0006355">
    <property type="term" value="P:regulation of DNA-templated transcription"/>
    <property type="evidence" value="ECO:0007669"/>
    <property type="project" value="InterPro"/>
</dbReference>
<dbReference type="SUPFAM" id="SSF52540">
    <property type="entry name" value="P-loop containing nucleoside triphosphate hydrolases"/>
    <property type="match status" value="1"/>
</dbReference>
<dbReference type="SMART" id="SM00421">
    <property type="entry name" value="HTH_LUXR"/>
    <property type="match status" value="1"/>
</dbReference>
<comment type="caution">
    <text evidence="5">The sequence shown here is derived from an EMBL/GenBank/DDBJ whole genome shotgun (WGS) entry which is preliminary data.</text>
</comment>
<dbReference type="GO" id="GO:0004016">
    <property type="term" value="F:adenylate cyclase activity"/>
    <property type="evidence" value="ECO:0007669"/>
    <property type="project" value="TreeGrafter"/>
</dbReference>
<dbReference type="Gene3D" id="1.10.10.10">
    <property type="entry name" value="Winged helix-like DNA-binding domain superfamily/Winged helix DNA-binding domain"/>
    <property type="match status" value="1"/>
</dbReference>
<reference evidence="5" key="1">
    <citation type="submission" date="2023-03" db="EMBL/GenBank/DDBJ databases">
        <title>Actinoallomurus iriomotensis NBRC 103681.</title>
        <authorList>
            <person name="Ichikawa N."/>
            <person name="Sato H."/>
            <person name="Tonouchi N."/>
        </authorList>
    </citation>
    <scope>NUCLEOTIDE SEQUENCE</scope>
    <source>
        <strain evidence="5">NBRC 103681</strain>
    </source>
</reference>
<dbReference type="InterPro" id="IPR036388">
    <property type="entry name" value="WH-like_DNA-bd_sf"/>
</dbReference>
<sequence>MRLVKSPRTAELAAVERTLRAAASGQGGALLIRGEAGIGKTELIGRVLDRAEGLRRLRTVGREFDTELPFTALHELCQPLLPYLETLPGPQRAAVEVAFALRDGTTPDRFRLSVAVLGLLSAAAEEQPIVCAVDDAQWLDPASAQVLAFVARRVEHDPVAFLFAVREPGVPALLDGLPELSLTGLGKEDALALLTSRLRTPLDERVRDQIIAEARGNPLALLELPRSVGTAELAGGFGLPNALPVPARIEAGYRERLATLPEDTRRLLLLAAAEPLGDPVLLWRAAEEMDIPSEAADPAAAAGLLDIGVRVRFRHPLVRSAIYRAAAPEDRRTAHRVLAGITDPLVDPDRRAWHRGQSVLLPDEGIAAELERAAERASARGGIAAAAGFLERATVLTPDPARRAERAFEAADRKHWAGDHEAAAGLLATAKAGPNDERQQVLIELLAARMSIGAGPGTKDPTAALEGAQRLKAYDRQRAHGVFTAGFVTAMRAGRLGRPGLLADTARQLAKTLEESSGEYPKLRNLLLRALISRETEGYAKAVPSLREAVGAYLSASEQGDHYLHWATLAAATAMDLWQHDDWRTLCERQVLLIHRTGTLLALPSALHYLAYAHILAGEFQDAEALVAQAFTFDPSGNPSGPPFGDLLLRAWRGDEEGTAALAERVTDSARKSGEGHGLSVVDGANAVLFNGIGRYDAAYEAAAEVCQYDEVGFLSFIPHELVEAAARSGRHRLAKPVLERFAERTDTSGTDLAIGLQLYARALLADDTSAEDLYREAIDRLSRTSATVYLARAHLIYGEWLRRTARRGDARAQLRIAYEKLSGMGAAGFAGRAARELSACGERPHRPAASPRDLLTPQELQIARLVAGGATSKEAAAQLFLSPRTVHAHLRNIFKKLGITSRLQLRDLRLDSPEGSRQAQDPHPGDGPEGSDDLREPEHPDDGVVGEAEPENRRDPGRL</sequence>
<dbReference type="InterPro" id="IPR016032">
    <property type="entry name" value="Sig_transdc_resp-reg_C-effctor"/>
</dbReference>
<dbReference type="PRINTS" id="PR00038">
    <property type="entry name" value="HTHLUXR"/>
</dbReference>
<feature type="region of interest" description="Disordered" evidence="3">
    <location>
        <begin position="913"/>
        <end position="960"/>
    </location>
</feature>
<dbReference type="CDD" id="cd06170">
    <property type="entry name" value="LuxR_C_like"/>
    <property type="match status" value="1"/>
</dbReference>